<feature type="compositionally biased region" description="Polar residues" evidence="1">
    <location>
        <begin position="194"/>
        <end position="209"/>
    </location>
</feature>
<evidence type="ECO:0000313" key="4">
    <source>
        <dbReference type="Proteomes" id="UP001642720"/>
    </source>
</evidence>
<dbReference type="InterPro" id="IPR045117">
    <property type="entry name" value="ATXN2-like"/>
</dbReference>
<feature type="compositionally biased region" description="Polar residues" evidence="1">
    <location>
        <begin position="572"/>
        <end position="586"/>
    </location>
</feature>
<dbReference type="EMBL" id="PPTA01000002">
    <property type="protein sequence ID" value="TFB06278.1"/>
    <property type="molecule type" value="Genomic_DNA"/>
</dbReference>
<organism evidence="3 4">
    <name type="scientific">Trichoderma ghanense</name>
    <dbReference type="NCBI Taxonomy" id="65468"/>
    <lineage>
        <taxon>Eukaryota</taxon>
        <taxon>Fungi</taxon>
        <taxon>Dikarya</taxon>
        <taxon>Ascomycota</taxon>
        <taxon>Pezizomycotina</taxon>
        <taxon>Sordariomycetes</taxon>
        <taxon>Hypocreomycetidae</taxon>
        <taxon>Hypocreales</taxon>
        <taxon>Hypocreaceae</taxon>
        <taxon>Trichoderma</taxon>
    </lineage>
</organism>
<accession>A0ABY2HDA8</accession>
<keyword evidence="4" id="KW-1185">Reference proteome</keyword>
<evidence type="ECO:0000313" key="3">
    <source>
        <dbReference type="EMBL" id="TFB06278.1"/>
    </source>
</evidence>
<evidence type="ECO:0000256" key="1">
    <source>
        <dbReference type="SAM" id="MobiDB-lite"/>
    </source>
</evidence>
<feature type="compositionally biased region" description="Basic and acidic residues" evidence="1">
    <location>
        <begin position="414"/>
        <end position="424"/>
    </location>
</feature>
<feature type="region of interest" description="Disordered" evidence="1">
    <location>
        <begin position="414"/>
        <end position="589"/>
    </location>
</feature>
<proteinExistence type="predicted"/>
<dbReference type="Proteomes" id="UP001642720">
    <property type="component" value="Unassembled WGS sequence"/>
</dbReference>
<feature type="region of interest" description="Disordered" evidence="1">
    <location>
        <begin position="1"/>
        <end position="73"/>
    </location>
</feature>
<comment type="caution">
    <text evidence="3">The sequence shown here is derived from an EMBL/GenBank/DDBJ whole genome shotgun (WGS) entry which is preliminary data.</text>
</comment>
<dbReference type="PANTHER" id="PTHR12854:SF7">
    <property type="entry name" value="ATAXIN-2 HOMOLOG"/>
    <property type="match status" value="1"/>
</dbReference>
<name>A0ABY2HDA8_9HYPO</name>
<dbReference type="PANTHER" id="PTHR12854">
    <property type="entry name" value="ATAXIN 2-RELATED"/>
    <property type="match status" value="1"/>
</dbReference>
<feature type="domain" description="LsmAD" evidence="2">
    <location>
        <begin position="82"/>
        <end position="157"/>
    </location>
</feature>
<feature type="compositionally biased region" description="Low complexity" evidence="1">
    <location>
        <begin position="936"/>
        <end position="966"/>
    </location>
</feature>
<feature type="region of interest" description="Disordered" evidence="1">
    <location>
        <begin position="136"/>
        <end position="322"/>
    </location>
</feature>
<feature type="compositionally biased region" description="Polar residues" evidence="1">
    <location>
        <begin position="297"/>
        <end position="312"/>
    </location>
</feature>
<dbReference type="InterPro" id="IPR009604">
    <property type="entry name" value="LsmAD_domain"/>
</dbReference>
<dbReference type="GeneID" id="300573809"/>
<reference evidence="3 4" key="1">
    <citation type="submission" date="2018-01" db="EMBL/GenBank/DDBJ databases">
        <title>Genome characterization of the sugarcane-associated fungus Trichoderma ghanense CCMA-1212 and their application in lignocelulose bioconversion.</title>
        <authorList>
            <person name="Steindorff A.S."/>
            <person name="Mendes T.D."/>
            <person name="Vilela E.S.D."/>
            <person name="Rodrigues D.S."/>
            <person name="Formighieri E.F."/>
            <person name="Melo I.S."/>
            <person name="Favaro L.C.L."/>
        </authorList>
    </citation>
    <scope>NUCLEOTIDE SEQUENCE [LARGE SCALE GENOMIC DNA]</scope>
    <source>
        <strain evidence="3 4">CCMA-1212</strain>
    </source>
</reference>
<feature type="compositionally biased region" description="Low complexity" evidence="1">
    <location>
        <begin position="220"/>
        <end position="233"/>
    </location>
</feature>
<gene>
    <name evidence="3" type="ORF">CCMA1212_001954</name>
</gene>
<feature type="compositionally biased region" description="Polar residues" evidence="1">
    <location>
        <begin position="25"/>
        <end position="37"/>
    </location>
</feature>
<dbReference type="Pfam" id="PF06741">
    <property type="entry name" value="LsmAD"/>
    <property type="match status" value="1"/>
</dbReference>
<feature type="compositionally biased region" description="Polar residues" evidence="1">
    <location>
        <begin position="497"/>
        <end position="517"/>
    </location>
</feature>
<evidence type="ECO:0000259" key="2">
    <source>
        <dbReference type="SMART" id="SM01272"/>
    </source>
</evidence>
<protein>
    <submittedName>
        <fullName evidence="3">PAB1-binding protein 1</fullName>
    </submittedName>
</protein>
<feature type="compositionally biased region" description="Polar residues" evidence="1">
    <location>
        <begin position="967"/>
        <end position="976"/>
    </location>
</feature>
<dbReference type="RefSeq" id="XP_073562479.1">
    <property type="nucleotide sequence ID" value="XM_073699359.1"/>
</dbReference>
<sequence>MPTQPRRDAQQGGGSSSKADAKMNGNRSGFRTDTAISNGRFGGQRVLQPWVPDKNDTFDGSLEKTSSSGAPWDQFAENERLFGLKTDYDENIYTTAINKDHPQYRERIAAAEKKAREIERSAAMTAHVAEERVMDYSGGKDRTDDNEEDKYSGVRRQDFPPLASGRENRYMPPAKRAPAGQTTVRGAPVDPAIISSQIKVAPKRQQQPQAGEAPKVTETPKASEPSKASASEALKNGTQAKRETQKPADAQQPSNSSTSKPAGKDNSTAPAPVSSAPAPAPTKENVRPGEPTVAEKQGTNGRATALGSTSRPVAQLPPNAPSATLTVERDVLVSFKNFATQQRLVAEKARSNKAKADKEVKLTELKKFANDFKLSTPVPSDLVSIIAKDPAKQREIQAKAIKDAEEMAAKAKDVAAQAKKEVVAPKDAAQAKRASPSTTASAATEARPARGALSLQATPPNGGPGRHAGSRQQFPQQQYHAQGYRNGRVGPQHAPQPHSNSNTLAQRIRNVEQQRFSQPPAAHQHAVGPEIRAPPTGPANGADYSRRHSGHPGAKLNPNSNEFRPSPFAPTFNPNGHPSATSSPRSAVNHVSDVAAPAPAASTQPQGQLIRRKTKAVDPSKCCILAHIKTIAPPQGRNWDDNGGLRPAYDTLPTWRQLQDDEKPDSTMHLTYRELFERQPFAATPSMPTPNPAHVVPQLAHQHQLPFHLQHGAHNMMPRQSPHMPPMQMHTPQHGPLPHQPYGNDDHRMMHSNSAQSFASPRMGQLPVAYQQVNPGAQVPYGQPVYIGAGNPQLGQFRSYSNNPHYVPPQGQMGAPMMMQPQFMAGPQGMMAPPMMYGTHHPQFMPPAGPPQQVPVANGYPSPGRPAAPMMVHQGSQQSHNMYAMSPNIQYNQPAYGPAQAGAPMSNTRSYTGPGPQHFSPNPQQVPHHYSPQPPNSSGGNYNNHANHGAGKQQQQQAHGHSGPQANRTASTSPPNQEAERPDEAK</sequence>
<dbReference type="SMART" id="SM01272">
    <property type="entry name" value="LsmAD"/>
    <property type="match status" value="1"/>
</dbReference>
<feature type="compositionally biased region" description="Polar residues" evidence="1">
    <location>
        <begin position="470"/>
        <end position="480"/>
    </location>
</feature>
<feature type="compositionally biased region" description="Low complexity" evidence="1">
    <location>
        <begin position="431"/>
        <end position="452"/>
    </location>
</feature>
<feature type="compositionally biased region" description="Basic and acidic residues" evidence="1">
    <location>
        <begin position="136"/>
        <end position="158"/>
    </location>
</feature>
<feature type="region of interest" description="Disordered" evidence="1">
    <location>
        <begin position="894"/>
        <end position="986"/>
    </location>
</feature>
<feature type="compositionally biased region" description="Low complexity" evidence="1">
    <location>
        <begin position="894"/>
        <end position="904"/>
    </location>
</feature>
<feature type="compositionally biased region" description="Polar residues" evidence="1">
    <location>
        <begin position="251"/>
        <end position="268"/>
    </location>
</feature>